<reference evidence="2" key="1">
    <citation type="journal article" date="2023" name="G3 (Bethesda)">
        <title>A reference genome for the long-term kleptoplast-retaining sea slug Elysia crispata morphotype clarki.</title>
        <authorList>
            <person name="Eastman K.E."/>
            <person name="Pendleton A.L."/>
            <person name="Shaikh M.A."/>
            <person name="Suttiyut T."/>
            <person name="Ogas R."/>
            <person name="Tomko P."/>
            <person name="Gavelis G."/>
            <person name="Widhalm J.R."/>
            <person name="Wisecaver J.H."/>
        </authorList>
    </citation>
    <scope>NUCLEOTIDE SEQUENCE</scope>
    <source>
        <strain evidence="2">ECLA1</strain>
    </source>
</reference>
<accession>A0AAE1A6I1</accession>
<dbReference type="AlphaFoldDB" id="A0AAE1A6I1"/>
<evidence type="ECO:0000256" key="1">
    <source>
        <dbReference type="SAM" id="MobiDB-lite"/>
    </source>
</evidence>
<gene>
    <name evidence="2" type="ORF">RRG08_054890</name>
</gene>
<evidence type="ECO:0000313" key="3">
    <source>
        <dbReference type="Proteomes" id="UP001283361"/>
    </source>
</evidence>
<protein>
    <submittedName>
        <fullName evidence="2">Uncharacterized protein</fullName>
    </submittedName>
</protein>
<dbReference type="EMBL" id="JAWDGP010002623">
    <property type="protein sequence ID" value="KAK3781551.1"/>
    <property type="molecule type" value="Genomic_DNA"/>
</dbReference>
<keyword evidence="3" id="KW-1185">Reference proteome</keyword>
<feature type="compositionally biased region" description="Low complexity" evidence="1">
    <location>
        <begin position="13"/>
        <end position="27"/>
    </location>
</feature>
<name>A0AAE1A6I1_9GAST</name>
<feature type="region of interest" description="Disordered" evidence="1">
    <location>
        <begin position="59"/>
        <end position="88"/>
    </location>
</feature>
<feature type="compositionally biased region" description="Polar residues" evidence="1">
    <location>
        <begin position="78"/>
        <end position="88"/>
    </location>
</feature>
<sequence>MPRENREPMSFLRDTGTAAARPGTARRTASDQPTSQGRVAYTKYSINFRLNWRRHPAIAVHDGGKNTTSGPPSLGDPINSSQLADGML</sequence>
<evidence type="ECO:0000313" key="2">
    <source>
        <dbReference type="EMBL" id="KAK3781551.1"/>
    </source>
</evidence>
<feature type="region of interest" description="Disordered" evidence="1">
    <location>
        <begin position="1"/>
        <end position="38"/>
    </location>
</feature>
<dbReference type="Proteomes" id="UP001283361">
    <property type="component" value="Unassembled WGS sequence"/>
</dbReference>
<proteinExistence type="predicted"/>
<organism evidence="2 3">
    <name type="scientific">Elysia crispata</name>
    <name type="common">lettuce slug</name>
    <dbReference type="NCBI Taxonomy" id="231223"/>
    <lineage>
        <taxon>Eukaryota</taxon>
        <taxon>Metazoa</taxon>
        <taxon>Spiralia</taxon>
        <taxon>Lophotrochozoa</taxon>
        <taxon>Mollusca</taxon>
        <taxon>Gastropoda</taxon>
        <taxon>Heterobranchia</taxon>
        <taxon>Euthyneura</taxon>
        <taxon>Panpulmonata</taxon>
        <taxon>Sacoglossa</taxon>
        <taxon>Placobranchoidea</taxon>
        <taxon>Plakobranchidae</taxon>
        <taxon>Elysia</taxon>
    </lineage>
</organism>
<comment type="caution">
    <text evidence="2">The sequence shown here is derived from an EMBL/GenBank/DDBJ whole genome shotgun (WGS) entry which is preliminary data.</text>
</comment>